<dbReference type="AlphaFoldDB" id="A0A452QFQ1"/>
<dbReference type="PANTHER" id="PTHR13464">
    <property type="entry name" value="TRANSCRIPTIONAL REGULATOR PROTEIN HCNGP"/>
    <property type="match status" value="1"/>
</dbReference>
<evidence type="ECO:0000313" key="2">
    <source>
        <dbReference type="Ensembl" id="ENSUAMP00000003610.1"/>
    </source>
</evidence>
<sequence>MAGKKNVLSSLAVYAEDSEPESDGEAGVETAGGAPEEKGGLVSEAYGEDDFSRLGGDEDGYEEEEDENSKQSDNPEVEKRDPQELVASFSERVRNMSPDEIKIPPEPPGRCSNHLQDKIQKLYERKIKEGMDMNYIIQRKKEFRNPSIYEKLIQFCAIDELGTNYPKDMFDPHGWSEDSYYEALAKAQKIEMDKLEKAKKERTKVSDGRMSWWEGQVCGVSFPSPHLRLEGASQLLPFGFLGSCGLLHCNHPRPAPAPLTAAVLSSPA</sequence>
<proteinExistence type="predicted"/>
<dbReference type="Ensembl" id="ENSUAMT00000004116.1">
    <property type="protein sequence ID" value="ENSUAMP00000003610.1"/>
    <property type="gene ID" value="ENSUAMG00000003325.1"/>
</dbReference>
<dbReference type="Proteomes" id="UP000291022">
    <property type="component" value="Unassembled WGS sequence"/>
</dbReference>
<protein>
    <submittedName>
        <fullName evidence="2">SAP30 binding protein</fullName>
    </submittedName>
</protein>
<gene>
    <name evidence="2" type="primary">SAP30BP</name>
</gene>
<keyword evidence="3" id="KW-1185">Reference proteome</keyword>
<dbReference type="InterPro" id="IPR012479">
    <property type="entry name" value="SAP30BP"/>
</dbReference>
<name>A0A452QFQ1_URSAM</name>
<feature type="compositionally biased region" description="Acidic residues" evidence="1">
    <location>
        <begin position="16"/>
        <end position="26"/>
    </location>
</feature>
<dbReference type="GeneTree" id="ENSGT00390000007870"/>
<reference evidence="3" key="1">
    <citation type="submission" date="2016-06" db="EMBL/GenBank/DDBJ databases">
        <title>De novo assembly and RNA-Seq shows season-dependent expression and editing in black bear kidneys.</title>
        <authorList>
            <person name="Korstanje R."/>
            <person name="Srivastava A."/>
            <person name="Sarsani V.K."/>
            <person name="Sheehan S.M."/>
            <person name="Seger R.L."/>
            <person name="Barter M.E."/>
            <person name="Lindqvist C."/>
            <person name="Brody L.C."/>
            <person name="Mullikin J.C."/>
        </authorList>
    </citation>
    <scope>NUCLEOTIDE SEQUENCE [LARGE SCALE GENOMIC DNA]</scope>
</reference>
<feature type="region of interest" description="Disordered" evidence="1">
    <location>
        <begin position="1"/>
        <end position="83"/>
    </location>
</feature>
<evidence type="ECO:0000256" key="1">
    <source>
        <dbReference type="SAM" id="MobiDB-lite"/>
    </source>
</evidence>
<reference evidence="2" key="3">
    <citation type="submission" date="2025-09" db="UniProtKB">
        <authorList>
            <consortium name="Ensembl"/>
        </authorList>
    </citation>
    <scope>IDENTIFICATION</scope>
</reference>
<dbReference type="Pfam" id="PF07818">
    <property type="entry name" value="HCNGP"/>
    <property type="match status" value="1"/>
</dbReference>
<feature type="compositionally biased region" description="Acidic residues" evidence="1">
    <location>
        <begin position="57"/>
        <end position="67"/>
    </location>
</feature>
<evidence type="ECO:0000313" key="3">
    <source>
        <dbReference type="Proteomes" id="UP000291022"/>
    </source>
</evidence>
<reference evidence="2" key="2">
    <citation type="submission" date="2025-08" db="UniProtKB">
        <authorList>
            <consortium name="Ensembl"/>
        </authorList>
    </citation>
    <scope>IDENTIFICATION</scope>
</reference>
<accession>A0A452QFQ1</accession>
<dbReference type="GO" id="GO:0006355">
    <property type="term" value="P:regulation of DNA-templated transcription"/>
    <property type="evidence" value="ECO:0007669"/>
    <property type="project" value="InterPro"/>
</dbReference>
<dbReference type="PANTHER" id="PTHR13464:SF0">
    <property type="entry name" value="SAP30-BINDING PROTEIN"/>
    <property type="match status" value="1"/>
</dbReference>
<dbReference type="GO" id="GO:0005634">
    <property type="term" value="C:nucleus"/>
    <property type="evidence" value="ECO:0007669"/>
    <property type="project" value="TreeGrafter"/>
</dbReference>
<organism evidence="2 3">
    <name type="scientific">Ursus americanus</name>
    <name type="common">American black bear</name>
    <name type="synonym">Euarctos americanus</name>
    <dbReference type="NCBI Taxonomy" id="9643"/>
    <lineage>
        <taxon>Eukaryota</taxon>
        <taxon>Metazoa</taxon>
        <taxon>Chordata</taxon>
        <taxon>Craniata</taxon>
        <taxon>Vertebrata</taxon>
        <taxon>Euteleostomi</taxon>
        <taxon>Mammalia</taxon>
        <taxon>Eutheria</taxon>
        <taxon>Laurasiatheria</taxon>
        <taxon>Carnivora</taxon>
        <taxon>Caniformia</taxon>
        <taxon>Ursidae</taxon>
        <taxon>Ursus</taxon>
    </lineage>
</organism>